<dbReference type="Proteomes" id="UP001280581">
    <property type="component" value="Unassembled WGS sequence"/>
</dbReference>
<dbReference type="AlphaFoldDB" id="A0AAN6RE25"/>
<dbReference type="PANTHER" id="PTHR44360">
    <property type="entry name" value="DNAJ HOMOLOG SUBFAMILY B MEMBER 9"/>
    <property type="match status" value="1"/>
</dbReference>
<keyword evidence="2" id="KW-1133">Transmembrane helix</keyword>
<feature type="transmembrane region" description="Helical" evidence="2">
    <location>
        <begin position="473"/>
        <end position="489"/>
    </location>
</feature>
<evidence type="ECO:0000256" key="1">
    <source>
        <dbReference type="ARBA" id="ARBA00023186"/>
    </source>
</evidence>
<evidence type="ECO:0000313" key="5">
    <source>
        <dbReference type="EMBL" id="KAK3201830.1"/>
    </source>
</evidence>
<name>A0AAN6RE25_9PLEO</name>
<dbReference type="GO" id="GO:0051087">
    <property type="term" value="F:protein-folding chaperone binding"/>
    <property type="evidence" value="ECO:0007669"/>
    <property type="project" value="TreeGrafter"/>
</dbReference>
<evidence type="ECO:0000259" key="3">
    <source>
        <dbReference type="PROSITE" id="PS50076"/>
    </source>
</evidence>
<evidence type="ECO:0000256" key="2">
    <source>
        <dbReference type="SAM" id="Phobius"/>
    </source>
</evidence>
<dbReference type="InterPro" id="IPR001623">
    <property type="entry name" value="DnaJ_domain"/>
</dbReference>
<accession>A0AAN6RE25</accession>
<proteinExistence type="predicted"/>
<comment type="caution">
    <text evidence="5">The sequence shown here is derived from an EMBL/GenBank/DDBJ whole genome shotgun (WGS) entry which is preliminary data.</text>
</comment>
<dbReference type="InterPro" id="IPR001810">
    <property type="entry name" value="F-box_dom"/>
</dbReference>
<dbReference type="Gene3D" id="1.10.287.110">
    <property type="entry name" value="DnaJ domain"/>
    <property type="match status" value="1"/>
</dbReference>
<dbReference type="GO" id="GO:0036503">
    <property type="term" value="P:ERAD pathway"/>
    <property type="evidence" value="ECO:0007669"/>
    <property type="project" value="TreeGrafter"/>
</dbReference>
<dbReference type="GO" id="GO:0051787">
    <property type="term" value="F:misfolded protein binding"/>
    <property type="evidence" value="ECO:0007669"/>
    <property type="project" value="TreeGrafter"/>
</dbReference>
<dbReference type="PROSITE" id="PS50076">
    <property type="entry name" value="DNAJ_2"/>
    <property type="match status" value="1"/>
</dbReference>
<dbReference type="CDD" id="cd06257">
    <property type="entry name" value="DnaJ"/>
    <property type="match status" value="1"/>
</dbReference>
<dbReference type="EMBL" id="WVTA01000015">
    <property type="protein sequence ID" value="KAK3201830.1"/>
    <property type="molecule type" value="Genomic_DNA"/>
</dbReference>
<evidence type="ECO:0008006" key="7">
    <source>
        <dbReference type="Google" id="ProtNLM"/>
    </source>
</evidence>
<sequence length="783" mass="88641">MSKMSPHTLPGMPGEIFDEITKNLNDADLTALHSVNKDVYSRTKNAYAKRFFSDVHVFMHPLSFEKLSFLSKDNFYASMVKHVTISTYVLRDKSYRRKGASSGLWHMEEIFIHSRGVEAVSSALQRLTALKSITISDFGAGAFWISTAMGANVVRPRGWNDIGQQLPIKRGPGIITSVYSDYDMTVWPLRLKAFEAIMKGLEISKLKAGVHINLALEGNLPRPLTFPTQKAFLRALSKTSHFVGYLDSFADRGEDSLGWLKEINPLALSIDYDIIHHDAPTEALGFHFGPYTRLTNLKITRAKGAANELHDVIKKNVGTLRKLELKDVCLVWENMSIYPWCPIINTLASIEGMDYLWLSTLAAFPLGVVHFEVDPRASQETPWIGEKTVSQAMGLLHDKYKNLKEDDFDNWVDMDHVDENMMVKYGVYHAAFGLGVVKAATWVQSILYSIFIRAGEPKPQPGSPRYMKHRRRIFMSLYLAYFIFSIYEVDHNLQKSGNVYNDLGVPHNVTDNALNSHFRRLTVKYHPDKVAAKNRDLASEFYMHLKHARDIILDPAKRWAYDRYGLDGLRQCAQCVTINEFTNNALVVAMGTYGALILFLVGANALGFLKDGVYWRYLAIFAVAAYDVRTAMRPDYPPLLTNWINPLVTRLHLRPAYIPYQVTVIIKKAAISGAQFLGLLMPLYRDDPTKPSDPTDDSDESRQKQLDRLEAIVAAGNQDVTRVLDLESTIFKENERAKGELRKAMKTFMMNNVVHQEPEVRNAIGQRIGRRRTDAPHGAQGTK</sequence>
<dbReference type="PRINTS" id="PR00625">
    <property type="entry name" value="JDOMAIN"/>
</dbReference>
<keyword evidence="2" id="KW-0472">Membrane</keyword>
<dbReference type="InterPro" id="IPR036869">
    <property type="entry name" value="J_dom_sf"/>
</dbReference>
<dbReference type="PROSITE" id="PS50181">
    <property type="entry name" value="FBOX"/>
    <property type="match status" value="1"/>
</dbReference>
<protein>
    <recommendedName>
        <fullName evidence="7">J domain-containing protein</fullName>
    </recommendedName>
</protein>
<feature type="transmembrane region" description="Helical" evidence="2">
    <location>
        <begin position="427"/>
        <end position="452"/>
    </location>
</feature>
<keyword evidence="2" id="KW-0812">Transmembrane</keyword>
<dbReference type="InterPro" id="IPR051948">
    <property type="entry name" value="Hsp70_co-chaperone_J-domain"/>
</dbReference>
<dbReference type="GO" id="GO:0005783">
    <property type="term" value="C:endoplasmic reticulum"/>
    <property type="evidence" value="ECO:0007669"/>
    <property type="project" value="TreeGrafter"/>
</dbReference>
<dbReference type="PANTHER" id="PTHR44360:SF1">
    <property type="entry name" value="DNAJ HOMOLOG SUBFAMILY B MEMBER 9"/>
    <property type="match status" value="1"/>
</dbReference>
<dbReference type="SUPFAM" id="SSF46565">
    <property type="entry name" value="Chaperone J-domain"/>
    <property type="match status" value="1"/>
</dbReference>
<feature type="domain" description="F-box" evidence="4">
    <location>
        <begin position="6"/>
        <end position="55"/>
    </location>
</feature>
<organism evidence="5 6">
    <name type="scientific">Pseudopithomyces chartarum</name>
    <dbReference type="NCBI Taxonomy" id="1892770"/>
    <lineage>
        <taxon>Eukaryota</taxon>
        <taxon>Fungi</taxon>
        <taxon>Dikarya</taxon>
        <taxon>Ascomycota</taxon>
        <taxon>Pezizomycotina</taxon>
        <taxon>Dothideomycetes</taxon>
        <taxon>Pleosporomycetidae</taxon>
        <taxon>Pleosporales</taxon>
        <taxon>Massarineae</taxon>
        <taxon>Didymosphaeriaceae</taxon>
        <taxon>Pseudopithomyces</taxon>
    </lineage>
</organism>
<evidence type="ECO:0000259" key="4">
    <source>
        <dbReference type="PROSITE" id="PS50181"/>
    </source>
</evidence>
<dbReference type="SMART" id="SM00271">
    <property type="entry name" value="DnaJ"/>
    <property type="match status" value="1"/>
</dbReference>
<gene>
    <name evidence="5" type="ORF">GRF29_164g831745</name>
</gene>
<reference evidence="5 6" key="1">
    <citation type="submission" date="2021-02" db="EMBL/GenBank/DDBJ databases">
        <title>Genome assembly of Pseudopithomyces chartarum.</title>
        <authorList>
            <person name="Jauregui R."/>
            <person name="Singh J."/>
            <person name="Voisey C."/>
        </authorList>
    </citation>
    <scope>NUCLEOTIDE SEQUENCE [LARGE SCALE GENOMIC DNA]</scope>
    <source>
        <strain evidence="5 6">AGR01</strain>
    </source>
</reference>
<keyword evidence="6" id="KW-1185">Reference proteome</keyword>
<keyword evidence="1" id="KW-0143">Chaperone</keyword>
<feature type="transmembrane region" description="Helical" evidence="2">
    <location>
        <begin position="586"/>
        <end position="609"/>
    </location>
</feature>
<dbReference type="Pfam" id="PF00226">
    <property type="entry name" value="DnaJ"/>
    <property type="match status" value="1"/>
</dbReference>
<evidence type="ECO:0000313" key="6">
    <source>
        <dbReference type="Proteomes" id="UP001280581"/>
    </source>
</evidence>
<feature type="domain" description="J" evidence="3">
    <location>
        <begin position="498"/>
        <end position="565"/>
    </location>
</feature>